<dbReference type="SMART" id="SM00345">
    <property type="entry name" value="HTH_GNTR"/>
    <property type="match status" value="1"/>
</dbReference>
<dbReference type="Pfam" id="PF00392">
    <property type="entry name" value="GntR"/>
    <property type="match status" value="1"/>
</dbReference>
<dbReference type="InterPro" id="IPR011663">
    <property type="entry name" value="UTRA"/>
</dbReference>
<dbReference type="InterPro" id="IPR000524">
    <property type="entry name" value="Tscrpt_reg_HTH_GntR"/>
</dbReference>
<dbReference type="Pfam" id="PF07702">
    <property type="entry name" value="UTRA"/>
    <property type="match status" value="1"/>
</dbReference>
<dbReference type="PROSITE" id="PS50949">
    <property type="entry name" value="HTH_GNTR"/>
    <property type="match status" value="1"/>
</dbReference>
<evidence type="ECO:0000259" key="5">
    <source>
        <dbReference type="PROSITE" id="PS50949"/>
    </source>
</evidence>
<reference evidence="7" key="1">
    <citation type="journal article" date="2019" name="Int. J. Syst. Evol. Microbiol.">
        <title>The Global Catalogue of Microorganisms (GCM) 10K type strain sequencing project: providing services to taxonomists for standard genome sequencing and annotation.</title>
        <authorList>
            <consortium name="The Broad Institute Genomics Platform"/>
            <consortium name="The Broad Institute Genome Sequencing Center for Infectious Disease"/>
            <person name="Wu L."/>
            <person name="Ma J."/>
        </authorList>
    </citation>
    <scope>NUCLEOTIDE SEQUENCE [LARGE SCALE GENOMIC DNA]</scope>
    <source>
        <strain evidence="7">JCM 17137</strain>
    </source>
</reference>
<dbReference type="RefSeq" id="WP_344975059.1">
    <property type="nucleotide sequence ID" value="NZ_BAABDD010000028.1"/>
</dbReference>
<dbReference type="InterPro" id="IPR050679">
    <property type="entry name" value="Bact_HTH_transcr_reg"/>
</dbReference>
<dbReference type="EMBL" id="BAABDD010000028">
    <property type="protein sequence ID" value="GAA3759064.1"/>
    <property type="molecule type" value="Genomic_DNA"/>
</dbReference>
<dbReference type="PANTHER" id="PTHR44846:SF17">
    <property type="entry name" value="GNTR-FAMILY TRANSCRIPTIONAL REGULATOR"/>
    <property type="match status" value="1"/>
</dbReference>
<keyword evidence="1" id="KW-0805">Transcription regulation</keyword>
<dbReference type="SUPFAM" id="SSF64288">
    <property type="entry name" value="Chorismate lyase-like"/>
    <property type="match status" value="1"/>
</dbReference>
<proteinExistence type="predicted"/>
<feature type="compositionally biased region" description="Basic and acidic residues" evidence="4">
    <location>
        <begin position="91"/>
        <end position="101"/>
    </location>
</feature>
<feature type="domain" description="HTH gntR-type" evidence="5">
    <location>
        <begin position="23"/>
        <end position="91"/>
    </location>
</feature>
<organism evidence="6 7">
    <name type="scientific">Salinactinospora qingdaonensis</name>
    <dbReference type="NCBI Taxonomy" id="702744"/>
    <lineage>
        <taxon>Bacteria</taxon>
        <taxon>Bacillati</taxon>
        <taxon>Actinomycetota</taxon>
        <taxon>Actinomycetes</taxon>
        <taxon>Streptosporangiales</taxon>
        <taxon>Nocardiopsidaceae</taxon>
        <taxon>Salinactinospora</taxon>
    </lineage>
</organism>
<evidence type="ECO:0000313" key="7">
    <source>
        <dbReference type="Proteomes" id="UP001500908"/>
    </source>
</evidence>
<evidence type="ECO:0000313" key="6">
    <source>
        <dbReference type="EMBL" id="GAA3759064.1"/>
    </source>
</evidence>
<dbReference type="Proteomes" id="UP001500908">
    <property type="component" value="Unassembled WGS sequence"/>
</dbReference>
<dbReference type="PANTHER" id="PTHR44846">
    <property type="entry name" value="MANNOSYL-D-GLYCERATE TRANSPORT/METABOLISM SYSTEM REPRESSOR MNGR-RELATED"/>
    <property type="match status" value="1"/>
</dbReference>
<evidence type="ECO:0000256" key="4">
    <source>
        <dbReference type="SAM" id="MobiDB-lite"/>
    </source>
</evidence>
<dbReference type="InterPro" id="IPR028978">
    <property type="entry name" value="Chorismate_lyase_/UTRA_dom_sf"/>
</dbReference>
<protein>
    <submittedName>
        <fullName evidence="6">GntR family transcriptional regulator</fullName>
    </submittedName>
</protein>
<evidence type="ECO:0000256" key="2">
    <source>
        <dbReference type="ARBA" id="ARBA00023125"/>
    </source>
</evidence>
<accession>A0ABP7GA79</accession>
<gene>
    <name evidence="6" type="ORF">GCM10022402_41290</name>
</gene>
<dbReference type="InterPro" id="IPR036390">
    <property type="entry name" value="WH_DNA-bd_sf"/>
</dbReference>
<evidence type="ECO:0000256" key="3">
    <source>
        <dbReference type="ARBA" id="ARBA00023163"/>
    </source>
</evidence>
<dbReference type="CDD" id="cd07377">
    <property type="entry name" value="WHTH_GntR"/>
    <property type="match status" value="1"/>
</dbReference>
<keyword evidence="3" id="KW-0804">Transcription</keyword>
<name>A0ABP7GA79_9ACTN</name>
<dbReference type="PRINTS" id="PR00035">
    <property type="entry name" value="HTHGNTR"/>
</dbReference>
<dbReference type="SUPFAM" id="SSF46785">
    <property type="entry name" value="Winged helix' DNA-binding domain"/>
    <property type="match status" value="1"/>
</dbReference>
<evidence type="ECO:0000256" key="1">
    <source>
        <dbReference type="ARBA" id="ARBA00023015"/>
    </source>
</evidence>
<sequence length="258" mass="27968">MLLDQTSTRVTGRLFMSNLEFTPPKYAQIVQAIQARIEDGTYPVGEMLPSESRMVREFGSGRSTVVRALQILSMQGWIEREHGRGSFVKGVPEKSAERSHEGGSAFDAPENPTTHTITSTGRASAPAGIAEALKLPENSPAIMRQRLVVDDDSPSELVTLWFPLDVATGTDLAEAPLIGIGVREHLQAVKQLRPARICERLSARLATEHERELLRLDAGTPVLGIIASILDASENVIAVADVVLPGDLHDLEDSYPAS</sequence>
<keyword evidence="2" id="KW-0238">DNA-binding</keyword>
<feature type="region of interest" description="Disordered" evidence="4">
    <location>
        <begin position="89"/>
        <end position="123"/>
    </location>
</feature>
<dbReference type="Gene3D" id="1.10.10.10">
    <property type="entry name" value="Winged helix-like DNA-binding domain superfamily/Winged helix DNA-binding domain"/>
    <property type="match status" value="1"/>
</dbReference>
<dbReference type="InterPro" id="IPR036388">
    <property type="entry name" value="WH-like_DNA-bd_sf"/>
</dbReference>
<dbReference type="Gene3D" id="3.40.1410.10">
    <property type="entry name" value="Chorismate lyase-like"/>
    <property type="match status" value="1"/>
</dbReference>
<dbReference type="SMART" id="SM00866">
    <property type="entry name" value="UTRA"/>
    <property type="match status" value="1"/>
</dbReference>
<keyword evidence="7" id="KW-1185">Reference proteome</keyword>
<feature type="compositionally biased region" description="Polar residues" evidence="4">
    <location>
        <begin position="111"/>
        <end position="122"/>
    </location>
</feature>
<comment type="caution">
    <text evidence="6">The sequence shown here is derived from an EMBL/GenBank/DDBJ whole genome shotgun (WGS) entry which is preliminary data.</text>
</comment>